<dbReference type="PANTHER" id="PTHR36833">
    <property type="entry name" value="SLR0610 PROTEIN-RELATED"/>
    <property type="match status" value="1"/>
</dbReference>
<dbReference type="PANTHER" id="PTHR36833:SF1">
    <property type="entry name" value="INTEGRAL MEMBRANE TRANSPORT PROTEIN"/>
    <property type="match status" value="1"/>
</dbReference>
<dbReference type="Proteomes" id="UP000034307">
    <property type="component" value="Unassembled WGS sequence"/>
</dbReference>
<dbReference type="AlphaFoldDB" id="A0A0G1RM87"/>
<keyword evidence="1" id="KW-0472">Membrane</keyword>
<dbReference type="EMBL" id="LCNO01000004">
    <property type="protein sequence ID" value="KKU58251.1"/>
    <property type="molecule type" value="Genomic_DNA"/>
</dbReference>
<dbReference type="STRING" id="1618358.UX80_C0004G0002"/>
<feature type="transmembrane region" description="Helical" evidence="1">
    <location>
        <begin position="64"/>
        <end position="84"/>
    </location>
</feature>
<evidence type="ECO:0000313" key="3">
    <source>
        <dbReference type="Proteomes" id="UP000034307"/>
    </source>
</evidence>
<keyword evidence="1" id="KW-0812">Transmembrane</keyword>
<organism evidence="2 3">
    <name type="scientific">Candidatus Amesbacteria bacterium GW2011_GWA2_47_11b</name>
    <dbReference type="NCBI Taxonomy" id="1618358"/>
    <lineage>
        <taxon>Bacteria</taxon>
        <taxon>Candidatus Amesiibacteriota</taxon>
    </lineage>
</organism>
<dbReference type="Pfam" id="PF06182">
    <property type="entry name" value="ABC2_membrane_6"/>
    <property type="match status" value="1"/>
</dbReference>
<feature type="transmembrane region" description="Helical" evidence="1">
    <location>
        <begin position="120"/>
        <end position="138"/>
    </location>
</feature>
<sequence length="140" mass="16472">MLIQFKKYLRLFWAVQSAGIAKDIQLRGNFTMTLIGSLCYFYLHLISFKLIISRFRFPGWETGQLWILLFTFEIFTYLAFFFFWRGLQHTPKEIGTGTFDVLLSKPFSSRFLAFFRNCSLHNLASAIFGAIYLVFALVQY</sequence>
<comment type="caution">
    <text evidence="2">The sequence shown here is derived from an EMBL/GenBank/DDBJ whole genome shotgun (WGS) entry which is preliminary data.</text>
</comment>
<protein>
    <submittedName>
        <fullName evidence="2">Uncharacterized protein</fullName>
    </submittedName>
</protein>
<evidence type="ECO:0000256" key="1">
    <source>
        <dbReference type="SAM" id="Phobius"/>
    </source>
</evidence>
<accession>A0A0G1RM87</accession>
<gene>
    <name evidence="2" type="ORF">UX80_C0004G0002</name>
</gene>
<evidence type="ECO:0000313" key="2">
    <source>
        <dbReference type="EMBL" id="KKU58251.1"/>
    </source>
</evidence>
<feature type="transmembrane region" description="Helical" evidence="1">
    <location>
        <begin position="30"/>
        <end position="52"/>
    </location>
</feature>
<reference evidence="2 3" key="1">
    <citation type="journal article" date="2015" name="Nature">
        <title>rRNA introns, odd ribosomes, and small enigmatic genomes across a large radiation of phyla.</title>
        <authorList>
            <person name="Brown C.T."/>
            <person name="Hug L.A."/>
            <person name="Thomas B.C."/>
            <person name="Sharon I."/>
            <person name="Castelle C.J."/>
            <person name="Singh A."/>
            <person name="Wilkins M.J."/>
            <person name="Williams K.H."/>
            <person name="Banfield J.F."/>
        </authorList>
    </citation>
    <scope>NUCLEOTIDE SEQUENCE [LARGE SCALE GENOMIC DNA]</scope>
</reference>
<proteinExistence type="predicted"/>
<name>A0A0G1RM87_9BACT</name>
<keyword evidence="1" id="KW-1133">Transmembrane helix</keyword>
<dbReference type="InterPro" id="IPR010390">
    <property type="entry name" value="ABC-2_transporter-like"/>
</dbReference>